<evidence type="ECO:0000256" key="1">
    <source>
        <dbReference type="SAM" id="MobiDB-lite"/>
    </source>
</evidence>
<proteinExistence type="predicted"/>
<keyword evidence="2" id="KW-1133">Transmembrane helix</keyword>
<evidence type="ECO:0000313" key="4">
    <source>
        <dbReference type="Proteomes" id="UP000008075"/>
    </source>
</evidence>
<evidence type="ECO:0000313" key="3">
    <source>
        <dbReference type="EMBL" id="CBJ93026.1"/>
    </source>
</evidence>
<name>D3VM74_XENNA</name>
<accession>D3VM74</accession>
<protein>
    <submittedName>
        <fullName evidence="3">Uncharacterized protein</fullName>
    </submittedName>
</protein>
<evidence type="ECO:0000256" key="2">
    <source>
        <dbReference type="SAM" id="Phobius"/>
    </source>
</evidence>
<dbReference type="Proteomes" id="UP000008075">
    <property type="component" value="Plasmid XNC1_p"/>
</dbReference>
<dbReference type="KEGG" id="xne:XNC1_p0158"/>
<keyword evidence="3" id="KW-0614">Plasmid</keyword>
<organism evidence="3 4">
    <name type="scientific">Xenorhabdus nematophila (strain ATCC 19061 / DSM 3370 / CCUG 14189 / LMG 1036 / NCIMB 9965 / AN6)</name>
    <dbReference type="NCBI Taxonomy" id="406817"/>
    <lineage>
        <taxon>Bacteria</taxon>
        <taxon>Pseudomonadati</taxon>
        <taxon>Pseudomonadota</taxon>
        <taxon>Gammaproteobacteria</taxon>
        <taxon>Enterobacterales</taxon>
        <taxon>Morganellaceae</taxon>
        <taxon>Xenorhabdus</taxon>
    </lineage>
</organism>
<sequence>MRCNNMTVSVAATELAKLGKCETMIKRFAKHPRPAPAKRPQSPQGTDNTLRGEFAHFRYEAAALRFMNSAAGAKRRIYQLVFAATVAAGVLTLLAAWTTS</sequence>
<feature type="transmembrane region" description="Helical" evidence="2">
    <location>
        <begin position="77"/>
        <end position="97"/>
    </location>
</feature>
<keyword evidence="2" id="KW-0812">Transmembrane</keyword>
<dbReference type="HOGENOM" id="CLU_2372057_0_0_6"/>
<feature type="region of interest" description="Disordered" evidence="1">
    <location>
        <begin position="29"/>
        <end position="49"/>
    </location>
</feature>
<reference evidence="3 4" key="1">
    <citation type="journal article" date="2011" name="PLoS ONE">
        <title>The entomopathogenic bacterial endosymbionts xenorhabdus and photorhabdus: convergent lifestyles from divergent genomes.</title>
        <authorList>
            <person name="Chaston J.M."/>
            <person name="Suen G."/>
            <person name="Tucker S.L."/>
            <person name="Andersen A.W."/>
            <person name="Bhasin A."/>
            <person name="Bode E."/>
            <person name="Bode H.B."/>
            <person name="Brachmann A.O."/>
            <person name="Cowles C.E."/>
            <person name="Cowles K.N."/>
            <person name="Darby C."/>
            <person name="de Leon L."/>
            <person name="Drace K."/>
            <person name="Du Z."/>
            <person name="Givaudan A."/>
            <person name="Herbert Tran E.E."/>
            <person name="Jewell K.A."/>
            <person name="Knack J.J."/>
            <person name="Krasomil-Osterfeld K.C."/>
            <person name="Kukor R."/>
            <person name="Lanois A."/>
            <person name="Latreille P."/>
            <person name="Leimgruber N.K."/>
            <person name="Lipke C.M."/>
            <person name="Liu R."/>
            <person name="Lu X."/>
            <person name="Martens E.C."/>
            <person name="Marri P.R."/>
            <person name="Medigue C."/>
            <person name="Menard M.L."/>
            <person name="Miller N.M."/>
            <person name="Morales-Soto N."/>
            <person name="Norton S."/>
            <person name="Ogier J.C."/>
            <person name="Orchard S.S."/>
            <person name="Park D."/>
            <person name="Park Y."/>
            <person name="Qurollo B.A."/>
            <person name="Sugar D.R."/>
            <person name="Richards G.R."/>
            <person name="Rouy Z."/>
            <person name="Slominski B."/>
            <person name="Slominski K."/>
            <person name="Snyder H."/>
            <person name="Tjaden B.C."/>
            <person name="van der Hoeven R."/>
            <person name="Welch R.D."/>
            <person name="Wheeler C."/>
            <person name="Xiang B."/>
            <person name="Barbazuk B."/>
            <person name="Gaudriault S."/>
            <person name="Goodner B."/>
            <person name="Slater S.C."/>
            <person name="Forst S."/>
            <person name="Goldman B.S."/>
            <person name="Goodrich-Blair H."/>
        </authorList>
    </citation>
    <scope>NUCLEOTIDE SEQUENCE [LARGE SCALE GENOMIC DNA]</scope>
    <source>
        <strain evidence="4">ATCC 19061 / DSM 3370 / CCUG 14189 / LMG 1036 / NCIMB 9965 / AN6</strain>
    </source>
</reference>
<gene>
    <name evidence="3" type="ORF">XNC1_p0158</name>
</gene>
<geneLocation type="plasmid" evidence="3 4">
    <name>XNC1_p</name>
</geneLocation>
<keyword evidence="2" id="KW-0472">Membrane</keyword>
<dbReference type="EMBL" id="FN667743">
    <property type="protein sequence ID" value="CBJ93026.1"/>
    <property type="molecule type" value="Genomic_DNA"/>
</dbReference>
<keyword evidence="4" id="KW-1185">Reference proteome</keyword>
<dbReference type="AlphaFoldDB" id="D3VM74"/>